<reference evidence="2 3" key="1">
    <citation type="submission" date="2015-03" db="EMBL/GenBank/DDBJ databases">
        <title>Caedibacter varicaedens, whole genome shotgun sequence.</title>
        <authorList>
            <person name="Suzuki H."/>
            <person name="Dapper A.L."/>
            <person name="Gibson A.K."/>
            <person name="Jackson C."/>
            <person name="Lee H."/>
            <person name="Pejaver V.R."/>
            <person name="Doak T."/>
            <person name="Lynch M."/>
        </authorList>
    </citation>
    <scope>NUCLEOTIDE SEQUENCE [LARGE SCALE GENOMIC DNA]</scope>
</reference>
<gene>
    <name evidence="2" type="ORF">Cva_00974</name>
</gene>
<feature type="transmembrane region" description="Helical" evidence="1">
    <location>
        <begin position="39"/>
        <end position="63"/>
    </location>
</feature>
<evidence type="ECO:0000313" key="2">
    <source>
        <dbReference type="EMBL" id="GAO98325.1"/>
    </source>
</evidence>
<organism evidence="2 3">
    <name type="scientific">Caedimonas varicaedens</name>
    <dbReference type="NCBI Taxonomy" id="1629334"/>
    <lineage>
        <taxon>Bacteria</taxon>
        <taxon>Pseudomonadati</taxon>
        <taxon>Pseudomonadota</taxon>
        <taxon>Alphaproteobacteria</taxon>
        <taxon>Holosporales</taxon>
        <taxon>Caedimonadaceae</taxon>
        <taxon>Caedimonas</taxon>
    </lineage>
</organism>
<dbReference type="STRING" id="1629334.Cva_00974"/>
<comment type="caution">
    <text evidence="2">The sequence shown here is derived from an EMBL/GenBank/DDBJ whole genome shotgun (WGS) entry which is preliminary data.</text>
</comment>
<feature type="transmembrane region" description="Helical" evidence="1">
    <location>
        <begin position="75"/>
        <end position="95"/>
    </location>
</feature>
<dbReference type="EMBL" id="BBVC01000042">
    <property type="protein sequence ID" value="GAO98325.1"/>
    <property type="molecule type" value="Genomic_DNA"/>
</dbReference>
<feature type="transmembrane region" description="Helical" evidence="1">
    <location>
        <begin position="12"/>
        <end position="33"/>
    </location>
</feature>
<keyword evidence="1" id="KW-0812">Transmembrane</keyword>
<evidence type="ECO:0000313" key="3">
    <source>
        <dbReference type="Proteomes" id="UP000036771"/>
    </source>
</evidence>
<accession>A0A0K8MCP8</accession>
<keyword evidence="3" id="KW-1185">Reference proteome</keyword>
<dbReference type="AlphaFoldDB" id="A0A0K8MCP8"/>
<proteinExistence type="predicted"/>
<dbReference type="Proteomes" id="UP000036771">
    <property type="component" value="Unassembled WGS sequence"/>
</dbReference>
<name>A0A0K8MCP8_9PROT</name>
<protein>
    <submittedName>
        <fullName evidence="2">Uncharacterized protein</fullName>
    </submittedName>
</protein>
<sequence length="103" mass="12063">MLNLINKKIESIKFSVFSCVPFPYLYKMAFFILLPMTVFAPQGITVLTLILAVIFFLDMYTSFSLKYIFQKNNKLLLLISIFLIFLFLLLFGQLLKKKASKKY</sequence>
<keyword evidence="1" id="KW-0472">Membrane</keyword>
<keyword evidence="1" id="KW-1133">Transmembrane helix</keyword>
<evidence type="ECO:0000256" key="1">
    <source>
        <dbReference type="SAM" id="Phobius"/>
    </source>
</evidence>